<name>A0AAE0ETI7_9CHLO</name>
<dbReference type="InterPro" id="IPR011990">
    <property type="entry name" value="TPR-like_helical_dom_sf"/>
</dbReference>
<reference evidence="1 2" key="1">
    <citation type="journal article" date="2015" name="Genome Biol. Evol.">
        <title>Comparative Genomics of a Bacterivorous Green Alga Reveals Evolutionary Causalities and Consequences of Phago-Mixotrophic Mode of Nutrition.</title>
        <authorList>
            <person name="Burns J.A."/>
            <person name="Paasch A."/>
            <person name="Narechania A."/>
            <person name="Kim E."/>
        </authorList>
    </citation>
    <scope>NUCLEOTIDE SEQUENCE [LARGE SCALE GENOMIC DNA]</scope>
    <source>
        <strain evidence="1 2">PLY_AMNH</strain>
    </source>
</reference>
<keyword evidence="2" id="KW-1185">Reference proteome</keyword>
<evidence type="ECO:0000313" key="2">
    <source>
        <dbReference type="Proteomes" id="UP001190700"/>
    </source>
</evidence>
<proteinExistence type="predicted"/>
<dbReference type="SUPFAM" id="SSF48452">
    <property type="entry name" value="TPR-like"/>
    <property type="match status" value="1"/>
</dbReference>
<organism evidence="1 2">
    <name type="scientific">Cymbomonas tetramitiformis</name>
    <dbReference type="NCBI Taxonomy" id="36881"/>
    <lineage>
        <taxon>Eukaryota</taxon>
        <taxon>Viridiplantae</taxon>
        <taxon>Chlorophyta</taxon>
        <taxon>Pyramimonadophyceae</taxon>
        <taxon>Pyramimonadales</taxon>
        <taxon>Pyramimonadaceae</taxon>
        <taxon>Cymbomonas</taxon>
    </lineage>
</organism>
<gene>
    <name evidence="1" type="ORF">CYMTET_50397</name>
</gene>
<accession>A0AAE0ETI7</accession>
<comment type="caution">
    <text evidence="1">The sequence shown here is derived from an EMBL/GenBank/DDBJ whole genome shotgun (WGS) entry which is preliminary data.</text>
</comment>
<sequence>MSESSSCAPRLACLRPPALCVCSAPGVPEAACSVRVLVVEQNGKYALAAEDLEKAAELEQIAYGYSSGFVRVALGNAQGAQGDWEAALENFELAQEDPYPGLKELGMYNHALAQFELGRSTEAVAEANELLAISDEFTDLRGALVGFLWAQGEEDAAKGLAEQTGGMSVLRDLTVTQQAGKTWPPRTIAAVTAFINAERTGRALDYYDKPVEYTF</sequence>
<evidence type="ECO:0000313" key="1">
    <source>
        <dbReference type="EMBL" id="KAK3239694.1"/>
    </source>
</evidence>
<dbReference type="EMBL" id="LGRX02033846">
    <property type="protein sequence ID" value="KAK3239694.1"/>
    <property type="molecule type" value="Genomic_DNA"/>
</dbReference>
<dbReference type="Proteomes" id="UP001190700">
    <property type="component" value="Unassembled WGS sequence"/>
</dbReference>
<evidence type="ECO:0008006" key="3">
    <source>
        <dbReference type="Google" id="ProtNLM"/>
    </source>
</evidence>
<dbReference type="AlphaFoldDB" id="A0AAE0ETI7"/>
<protein>
    <recommendedName>
        <fullName evidence="3">Tetratricopeptide repeat protein</fullName>
    </recommendedName>
</protein>
<dbReference type="Gene3D" id="1.25.40.10">
    <property type="entry name" value="Tetratricopeptide repeat domain"/>
    <property type="match status" value="1"/>
</dbReference>